<name>A0A2M7TM85_9BACT</name>
<dbReference type="AlphaFoldDB" id="A0A2M7TM85"/>
<evidence type="ECO:0000256" key="1">
    <source>
        <dbReference type="ARBA" id="ARBA00008760"/>
    </source>
</evidence>
<dbReference type="InterPro" id="IPR026569">
    <property type="entry name" value="Ribosomal_bL28"/>
</dbReference>
<dbReference type="SUPFAM" id="SSF143800">
    <property type="entry name" value="L28p-like"/>
    <property type="match status" value="1"/>
</dbReference>
<dbReference type="GO" id="GO:0003735">
    <property type="term" value="F:structural constituent of ribosome"/>
    <property type="evidence" value="ECO:0007669"/>
    <property type="project" value="InterPro"/>
</dbReference>
<keyword evidence="2" id="KW-0689">Ribosomal protein</keyword>
<keyword evidence="3" id="KW-0687">Ribonucleoprotein</keyword>
<evidence type="ECO:0000313" key="5">
    <source>
        <dbReference type="Proteomes" id="UP000229753"/>
    </source>
</evidence>
<sequence length="88" mass="10116">MAYRCDLCGKKKMIGRSHRHHKGVAGGKWLQRAQKTVKVFKPNLHAFKGFLKGKKGKWLFCTKCLRKVKANQPKPAPKKETSIIKEKK</sequence>
<evidence type="ECO:0000256" key="2">
    <source>
        <dbReference type="ARBA" id="ARBA00022980"/>
    </source>
</evidence>
<accession>A0A2M7TM85</accession>
<dbReference type="Pfam" id="PF00830">
    <property type="entry name" value="Ribosomal_L28"/>
    <property type="match status" value="1"/>
</dbReference>
<dbReference type="Gene3D" id="2.30.170.40">
    <property type="entry name" value="Ribosomal protein L28/L24"/>
    <property type="match status" value="1"/>
</dbReference>
<dbReference type="InterPro" id="IPR037147">
    <property type="entry name" value="Ribosomal_bL28_sf"/>
</dbReference>
<comment type="similarity">
    <text evidence="1">Belongs to the bacterial ribosomal protein bL28 family.</text>
</comment>
<evidence type="ECO:0000256" key="3">
    <source>
        <dbReference type="ARBA" id="ARBA00023274"/>
    </source>
</evidence>
<dbReference type="Proteomes" id="UP000229753">
    <property type="component" value="Unassembled WGS sequence"/>
</dbReference>
<dbReference type="EMBL" id="PFNO01000128">
    <property type="protein sequence ID" value="PIZ48335.1"/>
    <property type="molecule type" value="Genomic_DNA"/>
</dbReference>
<dbReference type="GO" id="GO:1990904">
    <property type="term" value="C:ribonucleoprotein complex"/>
    <property type="evidence" value="ECO:0007669"/>
    <property type="project" value="UniProtKB-KW"/>
</dbReference>
<dbReference type="InterPro" id="IPR034704">
    <property type="entry name" value="Ribosomal_bL28/bL31-like_sf"/>
</dbReference>
<reference evidence="5" key="1">
    <citation type="submission" date="2017-09" db="EMBL/GenBank/DDBJ databases">
        <title>Depth-based differentiation of microbial function through sediment-hosted aquifers and enrichment of novel symbionts in the deep terrestrial subsurface.</title>
        <authorList>
            <person name="Probst A.J."/>
            <person name="Ladd B."/>
            <person name="Jarett J.K."/>
            <person name="Geller-Mcgrath D.E."/>
            <person name="Sieber C.M.K."/>
            <person name="Emerson J.B."/>
            <person name="Anantharaman K."/>
            <person name="Thomas B.C."/>
            <person name="Malmstrom R."/>
            <person name="Stieglmeier M."/>
            <person name="Klingl A."/>
            <person name="Woyke T."/>
            <person name="Ryan C.M."/>
            <person name="Banfield J.F."/>
        </authorList>
    </citation>
    <scope>NUCLEOTIDE SEQUENCE [LARGE SCALE GENOMIC DNA]</scope>
</reference>
<protein>
    <recommendedName>
        <fullName evidence="6">50S ribosomal protein L28</fullName>
    </recommendedName>
</protein>
<organism evidence="4 5">
    <name type="scientific">Candidatus Woesebacteria bacterium CG_4_10_14_0_2_um_filter_39_14</name>
    <dbReference type="NCBI Taxonomy" id="1975054"/>
    <lineage>
        <taxon>Bacteria</taxon>
        <taxon>Candidatus Woeseibacteriota</taxon>
    </lineage>
</organism>
<evidence type="ECO:0000313" key="4">
    <source>
        <dbReference type="EMBL" id="PIZ48335.1"/>
    </source>
</evidence>
<evidence type="ECO:0008006" key="6">
    <source>
        <dbReference type="Google" id="ProtNLM"/>
    </source>
</evidence>
<proteinExistence type="inferred from homology"/>
<dbReference type="GO" id="GO:0005840">
    <property type="term" value="C:ribosome"/>
    <property type="evidence" value="ECO:0007669"/>
    <property type="project" value="UniProtKB-KW"/>
</dbReference>
<gene>
    <name evidence="4" type="ORF">COY29_03980</name>
</gene>
<comment type="caution">
    <text evidence="4">The sequence shown here is derived from an EMBL/GenBank/DDBJ whole genome shotgun (WGS) entry which is preliminary data.</text>
</comment>